<feature type="region of interest" description="Disordered" evidence="1">
    <location>
        <begin position="47"/>
        <end position="95"/>
    </location>
</feature>
<dbReference type="EMBL" id="KZ772731">
    <property type="protein sequence ID" value="PTQ37064.1"/>
    <property type="molecule type" value="Genomic_DNA"/>
</dbReference>
<name>A0A2R6WTD0_MARPO</name>
<organism evidence="2 3">
    <name type="scientific">Marchantia polymorpha</name>
    <name type="common">Common liverwort</name>
    <name type="synonym">Marchantia aquatica</name>
    <dbReference type="NCBI Taxonomy" id="3197"/>
    <lineage>
        <taxon>Eukaryota</taxon>
        <taxon>Viridiplantae</taxon>
        <taxon>Streptophyta</taxon>
        <taxon>Embryophyta</taxon>
        <taxon>Marchantiophyta</taxon>
        <taxon>Marchantiopsida</taxon>
        <taxon>Marchantiidae</taxon>
        <taxon>Marchantiales</taxon>
        <taxon>Marchantiaceae</taxon>
        <taxon>Marchantia</taxon>
    </lineage>
</organism>
<dbReference type="AlphaFoldDB" id="A0A2R6WTD0"/>
<sequence length="95" mass="10274">MLNVNQYRLYKPFQSRSQLYLYSTTSMSSMQSAKDATKDTTEQTKNYGVVKAGHGQEGHTTKDKASEGKHNTVSALNQAGGKADVGAKETATGKN</sequence>
<accession>A0A2R6WTD0</accession>
<reference evidence="3" key="1">
    <citation type="journal article" date="2017" name="Cell">
        <title>Insights into land plant evolution garnered from the Marchantia polymorpha genome.</title>
        <authorList>
            <person name="Bowman J.L."/>
            <person name="Kohchi T."/>
            <person name="Yamato K.T."/>
            <person name="Jenkins J."/>
            <person name="Shu S."/>
            <person name="Ishizaki K."/>
            <person name="Yamaoka S."/>
            <person name="Nishihama R."/>
            <person name="Nakamura Y."/>
            <person name="Berger F."/>
            <person name="Adam C."/>
            <person name="Aki S.S."/>
            <person name="Althoff F."/>
            <person name="Araki T."/>
            <person name="Arteaga-Vazquez M.A."/>
            <person name="Balasubrmanian S."/>
            <person name="Barry K."/>
            <person name="Bauer D."/>
            <person name="Boehm C.R."/>
            <person name="Briginshaw L."/>
            <person name="Caballero-Perez J."/>
            <person name="Catarino B."/>
            <person name="Chen F."/>
            <person name="Chiyoda S."/>
            <person name="Chovatia M."/>
            <person name="Davies K.M."/>
            <person name="Delmans M."/>
            <person name="Demura T."/>
            <person name="Dierschke T."/>
            <person name="Dolan L."/>
            <person name="Dorantes-Acosta A.E."/>
            <person name="Eklund D.M."/>
            <person name="Florent S.N."/>
            <person name="Flores-Sandoval E."/>
            <person name="Fujiyama A."/>
            <person name="Fukuzawa H."/>
            <person name="Galik B."/>
            <person name="Grimanelli D."/>
            <person name="Grimwood J."/>
            <person name="Grossniklaus U."/>
            <person name="Hamada T."/>
            <person name="Haseloff J."/>
            <person name="Hetherington A.J."/>
            <person name="Higo A."/>
            <person name="Hirakawa Y."/>
            <person name="Hundley H.N."/>
            <person name="Ikeda Y."/>
            <person name="Inoue K."/>
            <person name="Inoue S.I."/>
            <person name="Ishida S."/>
            <person name="Jia Q."/>
            <person name="Kakita M."/>
            <person name="Kanazawa T."/>
            <person name="Kawai Y."/>
            <person name="Kawashima T."/>
            <person name="Kennedy M."/>
            <person name="Kinose K."/>
            <person name="Kinoshita T."/>
            <person name="Kohara Y."/>
            <person name="Koide E."/>
            <person name="Komatsu K."/>
            <person name="Kopischke S."/>
            <person name="Kubo M."/>
            <person name="Kyozuka J."/>
            <person name="Lagercrantz U."/>
            <person name="Lin S.S."/>
            <person name="Lindquist E."/>
            <person name="Lipzen A.M."/>
            <person name="Lu C.W."/>
            <person name="De Luna E."/>
            <person name="Martienssen R.A."/>
            <person name="Minamino N."/>
            <person name="Mizutani M."/>
            <person name="Mizutani M."/>
            <person name="Mochizuki N."/>
            <person name="Monte I."/>
            <person name="Mosher R."/>
            <person name="Nagasaki H."/>
            <person name="Nakagami H."/>
            <person name="Naramoto S."/>
            <person name="Nishitani K."/>
            <person name="Ohtani M."/>
            <person name="Okamoto T."/>
            <person name="Okumura M."/>
            <person name="Phillips J."/>
            <person name="Pollak B."/>
            <person name="Reinders A."/>
            <person name="Rovekamp M."/>
            <person name="Sano R."/>
            <person name="Sawa S."/>
            <person name="Schmid M.W."/>
            <person name="Shirakawa M."/>
            <person name="Solano R."/>
            <person name="Spunde A."/>
            <person name="Suetsugu N."/>
            <person name="Sugano S."/>
            <person name="Sugiyama A."/>
            <person name="Sun R."/>
            <person name="Suzuki Y."/>
            <person name="Takenaka M."/>
            <person name="Takezawa D."/>
            <person name="Tomogane H."/>
            <person name="Tsuzuki M."/>
            <person name="Ueda T."/>
            <person name="Umeda M."/>
            <person name="Ward J.M."/>
            <person name="Watanabe Y."/>
            <person name="Yazaki K."/>
            <person name="Yokoyama R."/>
            <person name="Yoshitake Y."/>
            <person name="Yotsui I."/>
            <person name="Zachgo S."/>
            <person name="Schmutz J."/>
        </authorList>
    </citation>
    <scope>NUCLEOTIDE SEQUENCE [LARGE SCALE GENOMIC DNA]</scope>
    <source>
        <strain evidence="3">Tak-1</strain>
    </source>
</reference>
<evidence type="ECO:0000256" key="1">
    <source>
        <dbReference type="SAM" id="MobiDB-lite"/>
    </source>
</evidence>
<dbReference type="Proteomes" id="UP000244005">
    <property type="component" value="Unassembled WGS sequence"/>
</dbReference>
<evidence type="ECO:0000313" key="3">
    <source>
        <dbReference type="Proteomes" id="UP000244005"/>
    </source>
</evidence>
<keyword evidence="3" id="KW-1185">Reference proteome</keyword>
<feature type="compositionally biased region" description="Basic and acidic residues" evidence="1">
    <location>
        <begin position="54"/>
        <end position="70"/>
    </location>
</feature>
<proteinExistence type="predicted"/>
<dbReference type="Gramene" id="Mp6g13340.1">
    <property type="protein sequence ID" value="Mp6g13340.1.cds"/>
    <property type="gene ID" value="Mp6g13340"/>
</dbReference>
<gene>
    <name evidence="2" type="ORF">MARPO_0059s0016</name>
</gene>
<evidence type="ECO:0000313" key="2">
    <source>
        <dbReference type="EMBL" id="PTQ37064.1"/>
    </source>
</evidence>
<protein>
    <submittedName>
        <fullName evidence="2">Uncharacterized protein</fullName>
    </submittedName>
</protein>